<evidence type="ECO:0000313" key="2">
    <source>
        <dbReference type="Proteomes" id="UP001595904"/>
    </source>
</evidence>
<dbReference type="Gene3D" id="2.60.120.430">
    <property type="entry name" value="Galactose-binding lectin"/>
    <property type="match status" value="2"/>
</dbReference>
<reference evidence="2" key="1">
    <citation type="journal article" date="2019" name="Int. J. Syst. Evol. Microbiol.">
        <title>The Global Catalogue of Microorganisms (GCM) 10K type strain sequencing project: providing services to taxonomists for standard genome sequencing and annotation.</title>
        <authorList>
            <consortium name="The Broad Institute Genomics Platform"/>
            <consortium name="The Broad Institute Genome Sequencing Center for Infectious Disease"/>
            <person name="Wu L."/>
            <person name="Ma J."/>
        </authorList>
    </citation>
    <scope>NUCLEOTIDE SEQUENCE [LARGE SCALE GENOMIC DNA]</scope>
    <source>
        <strain evidence="2">CGMCC 1.10759</strain>
    </source>
</reference>
<dbReference type="Proteomes" id="UP001595904">
    <property type="component" value="Unassembled WGS sequence"/>
</dbReference>
<dbReference type="PANTHER" id="PTHR43576:SF3">
    <property type="entry name" value="ALPHA-L-ARABINOFURANOSIDASE C"/>
    <property type="match status" value="1"/>
</dbReference>
<accession>A0ABV8SXL8</accession>
<keyword evidence="2" id="KW-1185">Reference proteome</keyword>
<proteinExistence type="predicted"/>
<dbReference type="InterPro" id="IPR008979">
    <property type="entry name" value="Galactose-bd-like_sf"/>
</dbReference>
<dbReference type="RefSeq" id="WP_380600737.1">
    <property type="nucleotide sequence ID" value="NZ_JBHSDU010000010.1"/>
</dbReference>
<dbReference type="InterPro" id="IPR013780">
    <property type="entry name" value="Glyco_hydro_b"/>
</dbReference>
<evidence type="ECO:0000313" key="1">
    <source>
        <dbReference type="EMBL" id="MFC4311845.1"/>
    </source>
</evidence>
<dbReference type="SUPFAM" id="SSF49785">
    <property type="entry name" value="Galactose-binding domain-like"/>
    <property type="match status" value="2"/>
</dbReference>
<sequence length="802" mass="87123">MEAFSGRARARYIPSLIATLAAIAAFFISTARADIVIYDDAIAPGWQNWSWAVTDTASAAAVHTGAASLAVTPTAWSAAYLRSAAAPVDTRGLLNLTFWVNGGATGGQRLQVVAVVNDVAQPGIPIEVLTANVWQRVSVPLSALGADSRNDVNGFWIQEGAGQDSATFYVDDIVLESGTPPTPPLRIDGMGIYDDALINGWQNWSWASVNPASTASVHTGSTSIAVTAGAFAALYLQHNAFPTLPYASLKFWINGGPQGGQTLNVIALLSDVAQPAVTLGPLAPNSWQEVTIPLADLGVANVAALTGIWLQENAGINQPTFYVDDVGLQFAPPPSVVNVRVDPKRPVRLVDHRLFGVNAAVWDAAFYSPNTTALLKELNNKVLRFPGGSLSDVYHWSTNTSDGETFEWATSFDEFAEVAVATQASVFITVNYGTGTPEEAAEWVRYSNKFKKYAFKYWEVGNENYGTWEADNNDRPHDPVTYANRFREYYQRMKAIDPSIRIGAVVQRGEDSEVIYTDHPVTNPRTGAVHHGWTPVMLTTLRNLGITPDFVIYHRYEQGPGGESDLFLLNSAASWSSDATNLRQMVDDYLGASGRRVELICTENNSVYSNPGKQTTSLVNGLFLADSIGNILQTEFKAMVWWDLRNGREAGNNNGSSLYGWRRYGDYGIVNEADPAGPADRYPTFYVYKLLQHFARGGEWVVPAQSDYTSLGVYAVREGGKSLRLLLINKHPSASLETAIKIPGMKRGSKARVYSYGIPQDEAARTGEGSADVQQSNLVISGSTLRYSPAPYSATVIDLVLD</sequence>
<comment type="caution">
    <text evidence="1">The sequence shown here is derived from an EMBL/GenBank/DDBJ whole genome shotgun (WGS) entry which is preliminary data.</text>
</comment>
<dbReference type="Gene3D" id="3.20.20.80">
    <property type="entry name" value="Glycosidases"/>
    <property type="match status" value="1"/>
</dbReference>
<dbReference type="PANTHER" id="PTHR43576">
    <property type="entry name" value="ALPHA-L-ARABINOFURANOSIDASE C-RELATED"/>
    <property type="match status" value="1"/>
</dbReference>
<dbReference type="Gene3D" id="2.60.40.1180">
    <property type="entry name" value="Golgi alpha-mannosidase II"/>
    <property type="match status" value="1"/>
</dbReference>
<name>A0ABV8SXL8_9GAMM</name>
<protein>
    <submittedName>
        <fullName evidence="1">Alpha-L-arabinofuranosidase</fullName>
    </submittedName>
</protein>
<dbReference type="InterPro" id="IPR017853">
    <property type="entry name" value="GH"/>
</dbReference>
<dbReference type="EMBL" id="JBHSDU010000010">
    <property type="protein sequence ID" value="MFC4311845.1"/>
    <property type="molecule type" value="Genomic_DNA"/>
</dbReference>
<dbReference type="SUPFAM" id="SSF51445">
    <property type="entry name" value="(Trans)glycosidases"/>
    <property type="match status" value="1"/>
</dbReference>
<organism evidence="1 2">
    <name type="scientific">Steroidobacter flavus</name>
    <dbReference type="NCBI Taxonomy" id="1842136"/>
    <lineage>
        <taxon>Bacteria</taxon>
        <taxon>Pseudomonadati</taxon>
        <taxon>Pseudomonadota</taxon>
        <taxon>Gammaproteobacteria</taxon>
        <taxon>Steroidobacterales</taxon>
        <taxon>Steroidobacteraceae</taxon>
        <taxon>Steroidobacter</taxon>
    </lineage>
</organism>
<gene>
    <name evidence="1" type="ORF">ACFPN2_22365</name>
</gene>